<keyword evidence="12" id="KW-1185">Reference proteome</keyword>
<comment type="catalytic activity">
    <reaction evidence="7">
        <text>L-threonyl-[protein] + ATP = O-phospho-L-threonyl-[protein] + ADP + H(+)</text>
        <dbReference type="Rhea" id="RHEA:46608"/>
        <dbReference type="Rhea" id="RHEA-COMP:11060"/>
        <dbReference type="Rhea" id="RHEA-COMP:11605"/>
        <dbReference type="ChEBI" id="CHEBI:15378"/>
        <dbReference type="ChEBI" id="CHEBI:30013"/>
        <dbReference type="ChEBI" id="CHEBI:30616"/>
        <dbReference type="ChEBI" id="CHEBI:61977"/>
        <dbReference type="ChEBI" id="CHEBI:456216"/>
        <dbReference type="EC" id="2.7.11.1"/>
    </reaction>
</comment>
<feature type="compositionally biased region" description="Basic and acidic residues" evidence="9">
    <location>
        <begin position="161"/>
        <end position="171"/>
    </location>
</feature>
<dbReference type="Gene3D" id="1.20.1480.20">
    <property type="entry name" value="MAST3 pre-PK domain-like"/>
    <property type="match status" value="1"/>
</dbReference>
<feature type="compositionally biased region" description="Polar residues" evidence="9">
    <location>
        <begin position="763"/>
        <end position="773"/>
    </location>
</feature>
<dbReference type="PANTHER" id="PTHR24356:SF414">
    <property type="entry name" value="NON-SPECIFIC SERINE_THREONINE PROTEIN KINASE"/>
    <property type="match status" value="1"/>
</dbReference>
<dbReference type="InterPro" id="IPR008271">
    <property type="entry name" value="Ser/Thr_kinase_AS"/>
</dbReference>
<dbReference type="Gene3D" id="1.10.510.10">
    <property type="entry name" value="Transferase(Phosphotransferase) domain 1"/>
    <property type="match status" value="1"/>
</dbReference>
<evidence type="ECO:0000256" key="6">
    <source>
        <dbReference type="ARBA" id="ARBA00022840"/>
    </source>
</evidence>
<reference evidence="11 12" key="1">
    <citation type="journal article" date="2022" name="Front. Cell. Infect. Microbiol.">
        <title>The Genomes of Two Strains of Taenia crassiceps the Animal Model for the Study of Human Cysticercosis.</title>
        <authorList>
            <person name="Bobes R.J."/>
            <person name="Estrada K."/>
            <person name="Rios-Valencia D.G."/>
            <person name="Calderon-Gallegos A."/>
            <person name="de la Torre P."/>
            <person name="Carrero J.C."/>
            <person name="Sanchez-Flores A."/>
            <person name="Laclette J.P."/>
        </authorList>
    </citation>
    <scope>NUCLEOTIDE SEQUENCE [LARGE SCALE GENOMIC DNA]</scope>
    <source>
        <strain evidence="11">WFUcys</strain>
    </source>
</reference>
<organism evidence="11 12">
    <name type="scientific">Taenia crassiceps</name>
    <dbReference type="NCBI Taxonomy" id="6207"/>
    <lineage>
        <taxon>Eukaryota</taxon>
        <taxon>Metazoa</taxon>
        <taxon>Spiralia</taxon>
        <taxon>Lophotrochozoa</taxon>
        <taxon>Platyhelminthes</taxon>
        <taxon>Cestoda</taxon>
        <taxon>Eucestoda</taxon>
        <taxon>Cyclophyllidea</taxon>
        <taxon>Taeniidae</taxon>
        <taxon>Taenia</taxon>
    </lineage>
</organism>
<evidence type="ECO:0000256" key="7">
    <source>
        <dbReference type="ARBA" id="ARBA00047899"/>
    </source>
</evidence>
<dbReference type="InterPro" id="IPR011009">
    <property type="entry name" value="Kinase-like_dom_sf"/>
</dbReference>
<evidence type="ECO:0000256" key="9">
    <source>
        <dbReference type="SAM" id="MobiDB-lite"/>
    </source>
</evidence>
<dbReference type="EC" id="2.7.11.1" evidence="1"/>
<dbReference type="PROSITE" id="PS50011">
    <property type="entry name" value="PROTEIN_KINASE_DOM"/>
    <property type="match status" value="1"/>
</dbReference>
<dbReference type="PROSITE" id="PS00108">
    <property type="entry name" value="PROTEIN_KINASE_ST"/>
    <property type="match status" value="1"/>
</dbReference>
<keyword evidence="3" id="KW-0808">Transferase</keyword>
<proteinExistence type="predicted"/>
<feature type="region of interest" description="Disordered" evidence="9">
    <location>
        <begin position="161"/>
        <end position="181"/>
    </location>
</feature>
<dbReference type="InterPro" id="IPR050236">
    <property type="entry name" value="Ser_Thr_kinase_AGC"/>
</dbReference>
<dbReference type="Pfam" id="PF08926">
    <property type="entry name" value="DUF1908"/>
    <property type="match status" value="2"/>
</dbReference>
<dbReference type="Pfam" id="PF00069">
    <property type="entry name" value="Pkinase"/>
    <property type="match status" value="1"/>
</dbReference>
<dbReference type="Gene3D" id="3.30.200.20">
    <property type="entry name" value="Phosphorylase Kinase, domain 1"/>
    <property type="match status" value="1"/>
</dbReference>
<keyword evidence="5 11" id="KW-0418">Kinase</keyword>
<feature type="region of interest" description="Disordered" evidence="9">
    <location>
        <begin position="606"/>
        <end position="628"/>
    </location>
</feature>
<feature type="region of interest" description="Disordered" evidence="9">
    <location>
        <begin position="481"/>
        <end position="506"/>
    </location>
</feature>
<dbReference type="EMBL" id="JAKROA010000004">
    <property type="protein sequence ID" value="KAL5107995.1"/>
    <property type="molecule type" value="Genomic_DNA"/>
</dbReference>
<dbReference type="GO" id="GO:0016301">
    <property type="term" value="F:kinase activity"/>
    <property type="evidence" value="ECO:0007669"/>
    <property type="project" value="UniProtKB-KW"/>
</dbReference>
<gene>
    <name evidence="11" type="ORF">TcWFU_007571</name>
</gene>
<feature type="domain" description="Protein kinase" evidence="10">
    <location>
        <begin position="1072"/>
        <end position="1304"/>
    </location>
</feature>
<keyword evidence="2" id="KW-0723">Serine/threonine-protein kinase</keyword>
<feature type="region of interest" description="Disordered" evidence="9">
    <location>
        <begin position="672"/>
        <end position="704"/>
    </location>
</feature>
<dbReference type="Proteomes" id="UP001651158">
    <property type="component" value="Unassembled WGS sequence"/>
</dbReference>
<evidence type="ECO:0000256" key="1">
    <source>
        <dbReference type="ARBA" id="ARBA00012513"/>
    </source>
</evidence>
<keyword evidence="6" id="KW-0067">ATP-binding</keyword>
<dbReference type="InterPro" id="IPR000719">
    <property type="entry name" value="Prot_kinase_dom"/>
</dbReference>
<accession>A0ABR4QEY5</accession>
<sequence>MSDSSNDLERFTVKNTSDISFSRMSDRSRSAKCSPGLRRRRIPVNHCSPKGRLRLIQFLQENDLDKALQCLSDECALEDLLPASHDILRSVFVDSLSAVEIDRLWNSLQNYRRGSQSSQSPAAACRNRRFSDFSSINRSLSSSLSGSPIVRCNDIGLDEAEHRSGTEEKAGECGSHVAHSPSPNLECKQPALVSKALPGSDELVSVLQRTASCGVADSYRLSRFRPASLSVNVPSPAHLLSSMEAVGNSITTERASPAPMPTTGASASLFSVSPQLCFFDKHRRRSGERICGNRMVGGGGGSVWDAATSFRGTSSLSHRSSLLLMPPVHQAQLSNPPSITSPATGGCASIPSHSLGSNLLRMRRACMGQSAPNLFSGCRETNYCDPYTGADASISGLQDLNRTVPDIVSTNSANASSHSSAQRLKVVCSSPQHHSGHTRSRFLSGGDPLPSEAAVPPVTASIVPMEVSPVRPANASRLGSAFSAGPASPSPRFTATTARPPSTSAEPSALATAMGELRMVPVDEVAITTHISPSAVITPPNKERSPLPNRGNNAGAVGVCHQCGNSLVEMTQVPLRNVPHNLPAHLRLESLQSSENRRWSLASLPSSGYGTNTAGSSNVSSHYSSKENIEGGHRHPGLHYGTWVGGAPAAAAITTATAAPTAFFAASPVYMTGESASPSTKRDSPTLRPQLHPKPPQPTLTPVTRSVGNAARLTMGSVALSADIVEDSSISAAGIPIKRGTPSPQLCSKCAKAGKGKTPPPSTSLSHQPQTLAPSHLPESEAPVPPSIKMARAGVSLSPSQPPITNSPASLSICRQRSKSLSPVRSAANNEQDILLLNHVYRERFPKAAAQMQDNLAHLCEEMEQEDTFSWTAVARFMHRQVLELARDCLEKALAGLITCRYFFEITEKLEKLVVDTRAKCPDSVACVTNMCNRLLLIIARPARLLECLEFDPCEFYQMLEVAENQVRQQSDSNKIFCPDVPRYIISKLGLSKPAITEPEGLTGGELCDCMISSPSTPTGTQNLMEASAPSTPLHSAIAPMDLANSMATPLITATEATGSPILRPRPCEADFEIIKLISNGAYGAVFLVRDRITRQRYGMKKMPKQHLRLRNQVEQVFAERDILSFADNPFVVSLYCTFETKKSLCMVMEFVEGGDVATLLKNIGGPLPLDLAQMYFAELVLALEYLHSYGIVHRDLKPDNLLITHEGHIKLTDFGLSRIGLMNMATSFYERSLDLEKDCKMFRDKQVFGTPEYIAPEVILRQGYGKPVDWWASGIILYEFLIGCVPFYGETIEELFTQIVSGK</sequence>
<evidence type="ECO:0000256" key="3">
    <source>
        <dbReference type="ARBA" id="ARBA00022679"/>
    </source>
</evidence>
<dbReference type="PANTHER" id="PTHR24356">
    <property type="entry name" value="SERINE/THREONINE-PROTEIN KINASE"/>
    <property type="match status" value="1"/>
</dbReference>
<dbReference type="InterPro" id="IPR015022">
    <property type="entry name" value="MAST_pre-PK_dom"/>
</dbReference>
<dbReference type="SUPFAM" id="SSF56112">
    <property type="entry name" value="Protein kinase-like (PK-like)"/>
    <property type="match status" value="1"/>
</dbReference>
<evidence type="ECO:0000256" key="8">
    <source>
        <dbReference type="ARBA" id="ARBA00048679"/>
    </source>
</evidence>
<keyword evidence="4" id="KW-0547">Nucleotide-binding</keyword>
<dbReference type="InterPro" id="IPR023142">
    <property type="entry name" value="MAST_pre-PK_dom_sf"/>
</dbReference>
<evidence type="ECO:0000256" key="4">
    <source>
        <dbReference type="ARBA" id="ARBA00022741"/>
    </source>
</evidence>
<evidence type="ECO:0000259" key="10">
    <source>
        <dbReference type="PROSITE" id="PS50011"/>
    </source>
</evidence>
<feature type="region of interest" description="Disordered" evidence="9">
    <location>
        <begin position="734"/>
        <end position="786"/>
    </location>
</feature>
<comment type="catalytic activity">
    <reaction evidence="8">
        <text>L-seryl-[protein] + ATP = O-phospho-L-seryl-[protein] + ADP + H(+)</text>
        <dbReference type="Rhea" id="RHEA:17989"/>
        <dbReference type="Rhea" id="RHEA-COMP:9863"/>
        <dbReference type="Rhea" id="RHEA-COMP:11604"/>
        <dbReference type="ChEBI" id="CHEBI:15378"/>
        <dbReference type="ChEBI" id="CHEBI:29999"/>
        <dbReference type="ChEBI" id="CHEBI:30616"/>
        <dbReference type="ChEBI" id="CHEBI:83421"/>
        <dbReference type="ChEBI" id="CHEBI:456216"/>
        <dbReference type="EC" id="2.7.11.1"/>
    </reaction>
</comment>
<name>A0ABR4QEY5_9CEST</name>
<protein>
    <recommendedName>
        <fullName evidence="1">non-specific serine/threonine protein kinase</fullName>
        <ecNumber evidence="1">2.7.11.1</ecNumber>
    </recommendedName>
</protein>
<feature type="compositionally biased region" description="Polar residues" evidence="9">
    <location>
        <begin position="606"/>
        <end position="623"/>
    </location>
</feature>
<comment type="caution">
    <text evidence="11">The sequence shown here is derived from an EMBL/GenBank/DDBJ whole genome shotgun (WGS) entry which is preliminary data.</text>
</comment>
<dbReference type="SUPFAM" id="SSF140482">
    <property type="entry name" value="MAST3 pre-PK domain-like"/>
    <property type="match status" value="1"/>
</dbReference>
<dbReference type="SMART" id="SM00220">
    <property type="entry name" value="S_TKc"/>
    <property type="match status" value="1"/>
</dbReference>
<feature type="region of interest" description="Disordered" evidence="9">
    <location>
        <begin position="429"/>
        <end position="450"/>
    </location>
</feature>
<evidence type="ECO:0000256" key="5">
    <source>
        <dbReference type="ARBA" id="ARBA00022777"/>
    </source>
</evidence>
<evidence type="ECO:0000256" key="2">
    <source>
        <dbReference type="ARBA" id="ARBA00022527"/>
    </source>
</evidence>
<evidence type="ECO:0000313" key="12">
    <source>
        <dbReference type="Proteomes" id="UP001651158"/>
    </source>
</evidence>
<evidence type="ECO:0000313" key="11">
    <source>
        <dbReference type="EMBL" id="KAL5107995.1"/>
    </source>
</evidence>